<dbReference type="AlphaFoldDB" id="A0A645J875"/>
<proteinExistence type="predicted"/>
<accession>A0A645J875</accession>
<sequence length="59" mass="6413">MTRDPFAARLPAIHPFSIGVELPWHELGGFGVEHAPDFCKEVVGRGQCPGAQAWIGQID</sequence>
<protein>
    <submittedName>
        <fullName evidence="1">Uncharacterized protein</fullName>
    </submittedName>
</protein>
<organism evidence="1">
    <name type="scientific">bioreactor metagenome</name>
    <dbReference type="NCBI Taxonomy" id="1076179"/>
    <lineage>
        <taxon>unclassified sequences</taxon>
        <taxon>metagenomes</taxon>
        <taxon>ecological metagenomes</taxon>
    </lineage>
</organism>
<evidence type="ECO:0000313" key="1">
    <source>
        <dbReference type="EMBL" id="MPN59636.1"/>
    </source>
</evidence>
<name>A0A645J875_9ZZZZ</name>
<gene>
    <name evidence="1" type="ORF">SDC9_207357</name>
</gene>
<comment type="caution">
    <text evidence="1">The sequence shown here is derived from an EMBL/GenBank/DDBJ whole genome shotgun (WGS) entry which is preliminary data.</text>
</comment>
<dbReference type="EMBL" id="VSSQ01133880">
    <property type="protein sequence ID" value="MPN59636.1"/>
    <property type="molecule type" value="Genomic_DNA"/>
</dbReference>
<reference evidence="1" key="1">
    <citation type="submission" date="2019-08" db="EMBL/GenBank/DDBJ databases">
        <authorList>
            <person name="Kucharzyk K."/>
            <person name="Murdoch R.W."/>
            <person name="Higgins S."/>
            <person name="Loffler F."/>
        </authorList>
    </citation>
    <scope>NUCLEOTIDE SEQUENCE</scope>
</reference>